<keyword evidence="2" id="KW-0812">Transmembrane</keyword>
<feature type="region of interest" description="Disordered" evidence="1">
    <location>
        <begin position="1"/>
        <end position="73"/>
    </location>
</feature>
<dbReference type="RefSeq" id="WP_338236479.1">
    <property type="nucleotide sequence ID" value="NZ_BQKE01000001.1"/>
</dbReference>
<feature type="region of interest" description="Disordered" evidence="1">
    <location>
        <begin position="124"/>
        <end position="147"/>
    </location>
</feature>
<feature type="transmembrane region" description="Helical" evidence="2">
    <location>
        <begin position="94"/>
        <end position="114"/>
    </location>
</feature>
<evidence type="ECO:0000256" key="2">
    <source>
        <dbReference type="SAM" id="Phobius"/>
    </source>
</evidence>
<dbReference type="AlphaFoldDB" id="A0AAN4VYQ0"/>
<feature type="compositionally biased region" description="Acidic residues" evidence="1">
    <location>
        <begin position="58"/>
        <end position="69"/>
    </location>
</feature>
<feature type="compositionally biased region" description="Polar residues" evidence="1">
    <location>
        <begin position="1"/>
        <end position="11"/>
    </location>
</feature>
<gene>
    <name evidence="4" type="ORF">PEDI_13520</name>
</gene>
<dbReference type="Gene3D" id="3.30.70.1070">
    <property type="entry name" value="Sporulation related repeat"/>
    <property type="match status" value="1"/>
</dbReference>
<feature type="compositionally biased region" description="Polar residues" evidence="1">
    <location>
        <begin position="31"/>
        <end position="51"/>
    </location>
</feature>
<dbReference type="GO" id="GO:0042834">
    <property type="term" value="F:peptidoglycan binding"/>
    <property type="evidence" value="ECO:0007669"/>
    <property type="project" value="InterPro"/>
</dbReference>
<comment type="caution">
    <text evidence="4">The sequence shown here is derived from an EMBL/GenBank/DDBJ whole genome shotgun (WGS) entry which is preliminary data.</text>
</comment>
<sequence length="246" mass="28072">MADINDLNNPNEENERKDEFDADNFGLPNVNFDNNEDQGSTFESDPPQNEFFSHYQEETPEEEPEEEFSFAENQDFTSDFDIDEEEEESNKKTWIWISVILVLLIGGGVMFWLLSGEEEPVVAEKPKVEETKPVQPEPEPEPVVEEPEPLEANVDNDGVSGIERLTSLSGNFHVVVKSFLDGDLALDFAKSLEAEGKMVYLFRSPKKNGISYHRVSLGKYATEEEANEELDLYKSNFGEDVWIKKF</sequence>
<proteinExistence type="predicted"/>
<name>A0AAN4VYQ0_9BACT</name>
<dbReference type="InterPro" id="IPR036680">
    <property type="entry name" value="SPOR-like_sf"/>
</dbReference>
<dbReference type="Proteomes" id="UP001310022">
    <property type="component" value="Unassembled WGS sequence"/>
</dbReference>
<organism evidence="4 5">
    <name type="scientific">Persicobacter diffluens</name>
    <dbReference type="NCBI Taxonomy" id="981"/>
    <lineage>
        <taxon>Bacteria</taxon>
        <taxon>Pseudomonadati</taxon>
        <taxon>Bacteroidota</taxon>
        <taxon>Cytophagia</taxon>
        <taxon>Cytophagales</taxon>
        <taxon>Persicobacteraceae</taxon>
        <taxon>Persicobacter</taxon>
    </lineage>
</organism>
<keyword evidence="2" id="KW-0472">Membrane</keyword>
<evidence type="ECO:0000313" key="5">
    <source>
        <dbReference type="Proteomes" id="UP001310022"/>
    </source>
</evidence>
<evidence type="ECO:0000259" key="3">
    <source>
        <dbReference type="PROSITE" id="PS51724"/>
    </source>
</evidence>
<feature type="domain" description="SPOR" evidence="3">
    <location>
        <begin position="166"/>
        <end position="246"/>
    </location>
</feature>
<dbReference type="EMBL" id="BQKE01000001">
    <property type="protein sequence ID" value="GJM60800.1"/>
    <property type="molecule type" value="Genomic_DNA"/>
</dbReference>
<feature type="compositionally biased region" description="Acidic residues" evidence="1">
    <location>
        <begin position="138"/>
        <end position="147"/>
    </location>
</feature>
<protein>
    <recommendedName>
        <fullName evidence="3">SPOR domain-containing protein</fullName>
    </recommendedName>
</protein>
<evidence type="ECO:0000313" key="4">
    <source>
        <dbReference type="EMBL" id="GJM60800.1"/>
    </source>
</evidence>
<dbReference type="PROSITE" id="PS51724">
    <property type="entry name" value="SPOR"/>
    <property type="match status" value="1"/>
</dbReference>
<accession>A0AAN4VYQ0</accession>
<reference evidence="4 5" key="1">
    <citation type="submission" date="2021-12" db="EMBL/GenBank/DDBJ databases">
        <title>Genome sequencing of bacteria with rrn-lacking chromosome and rrn-plasmid.</title>
        <authorList>
            <person name="Anda M."/>
            <person name="Iwasaki W."/>
        </authorList>
    </citation>
    <scope>NUCLEOTIDE SEQUENCE [LARGE SCALE GENOMIC DNA]</scope>
    <source>
        <strain evidence="4 5">NBRC 15940</strain>
    </source>
</reference>
<dbReference type="Pfam" id="PF05036">
    <property type="entry name" value="SPOR"/>
    <property type="match status" value="1"/>
</dbReference>
<dbReference type="InterPro" id="IPR007730">
    <property type="entry name" value="SPOR-like_dom"/>
</dbReference>
<keyword evidence="5" id="KW-1185">Reference proteome</keyword>
<keyword evidence="2" id="KW-1133">Transmembrane helix</keyword>
<evidence type="ECO:0000256" key="1">
    <source>
        <dbReference type="SAM" id="MobiDB-lite"/>
    </source>
</evidence>